<dbReference type="GO" id="GO:0031097">
    <property type="term" value="C:medial cortex"/>
    <property type="evidence" value="ECO:0007669"/>
    <property type="project" value="TreeGrafter"/>
</dbReference>
<dbReference type="GO" id="GO:0008289">
    <property type="term" value="F:lipid binding"/>
    <property type="evidence" value="ECO:0007669"/>
    <property type="project" value="TreeGrafter"/>
</dbReference>
<proteinExistence type="predicted"/>
<dbReference type="OrthoDB" id="446293at2759"/>
<comment type="subcellular location">
    <subcellularLocation>
        <location evidence="1">Cytoplasm</location>
        <location evidence="1">Cytoskeleton</location>
    </subcellularLocation>
</comment>
<dbReference type="InterPro" id="IPR037429">
    <property type="entry name" value="Rvs161/Hob3_BAR"/>
</dbReference>
<name>A0A2J6RF10_HYAVF</name>
<dbReference type="GO" id="GO:0051666">
    <property type="term" value="P:actin cortical patch localization"/>
    <property type="evidence" value="ECO:0007669"/>
    <property type="project" value="InterPro"/>
</dbReference>
<dbReference type="InterPro" id="IPR046982">
    <property type="entry name" value="BIN3/RVS161-like"/>
</dbReference>
<dbReference type="GO" id="GO:0007015">
    <property type="term" value="P:actin filament organization"/>
    <property type="evidence" value="ECO:0007669"/>
    <property type="project" value="InterPro"/>
</dbReference>
<dbReference type="PROSITE" id="PS51021">
    <property type="entry name" value="BAR"/>
    <property type="match status" value="1"/>
</dbReference>
<dbReference type="STRING" id="1149755.A0A2J6RF10"/>
<gene>
    <name evidence="5" type="ORF">L207DRAFT_515521</name>
</gene>
<dbReference type="CDD" id="cd07591">
    <property type="entry name" value="BAR_Rvs161p"/>
    <property type="match status" value="1"/>
</dbReference>
<accession>A0A2J6RF10</accession>
<dbReference type="GO" id="GO:0006897">
    <property type="term" value="P:endocytosis"/>
    <property type="evidence" value="ECO:0007669"/>
    <property type="project" value="InterPro"/>
</dbReference>
<keyword evidence="3" id="KW-0206">Cytoskeleton</keyword>
<dbReference type="Pfam" id="PF03114">
    <property type="entry name" value="BAR"/>
    <property type="match status" value="1"/>
</dbReference>
<dbReference type="GO" id="GO:0030479">
    <property type="term" value="C:actin cortical patch"/>
    <property type="evidence" value="ECO:0007669"/>
    <property type="project" value="TreeGrafter"/>
</dbReference>
<evidence type="ECO:0000256" key="1">
    <source>
        <dbReference type="ARBA" id="ARBA00004245"/>
    </source>
</evidence>
<evidence type="ECO:0000259" key="4">
    <source>
        <dbReference type="PROSITE" id="PS51021"/>
    </source>
</evidence>
<keyword evidence="2" id="KW-0963">Cytoplasm</keyword>
<dbReference type="SMART" id="SM00721">
    <property type="entry name" value="BAR"/>
    <property type="match status" value="1"/>
</dbReference>
<reference evidence="5 6" key="1">
    <citation type="submission" date="2016-04" db="EMBL/GenBank/DDBJ databases">
        <title>A degradative enzymes factory behind the ericoid mycorrhizal symbiosis.</title>
        <authorList>
            <consortium name="DOE Joint Genome Institute"/>
            <person name="Martino E."/>
            <person name="Morin E."/>
            <person name="Grelet G."/>
            <person name="Kuo A."/>
            <person name="Kohler A."/>
            <person name="Daghino S."/>
            <person name="Barry K."/>
            <person name="Choi C."/>
            <person name="Cichocki N."/>
            <person name="Clum A."/>
            <person name="Copeland A."/>
            <person name="Hainaut M."/>
            <person name="Haridas S."/>
            <person name="Labutti K."/>
            <person name="Lindquist E."/>
            <person name="Lipzen A."/>
            <person name="Khouja H.-R."/>
            <person name="Murat C."/>
            <person name="Ohm R."/>
            <person name="Olson A."/>
            <person name="Spatafora J."/>
            <person name="Veneault-Fourrey C."/>
            <person name="Henrissat B."/>
            <person name="Grigoriev I."/>
            <person name="Martin F."/>
            <person name="Perotto S."/>
        </authorList>
    </citation>
    <scope>NUCLEOTIDE SEQUENCE [LARGE SCALE GENOMIC DNA]</scope>
    <source>
        <strain evidence="5 6">F</strain>
    </source>
</reference>
<dbReference type="AlphaFoldDB" id="A0A2J6RF10"/>
<dbReference type="PANTHER" id="PTHR47174">
    <property type="entry name" value="BRIDGING INTEGRATOR 3"/>
    <property type="match status" value="1"/>
</dbReference>
<dbReference type="GO" id="GO:1990528">
    <property type="term" value="C:Rvs161p-Rvs167p complex"/>
    <property type="evidence" value="ECO:0007669"/>
    <property type="project" value="TreeGrafter"/>
</dbReference>
<dbReference type="GO" id="GO:0097320">
    <property type="term" value="P:plasma membrane tubulation"/>
    <property type="evidence" value="ECO:0007669"/>
    <property type="project" value="TreeGrafter"/>
</dbReference>
<keyword evidence="6" id="KW-1185">Reference proteome</keyword>
<dbReference type="Proteomes" id="UP000235786">
    <property type="component" value="Unassembled WGS sequence"/>
</dbReference>
<dbReference type="EMBL" id="KZ613950">
    <property type="protein sequence ID" value="PMD37112.1"/>
    <property type="molecule type" value="Genomic_DNA"/>
</dbReference>
<dbReference type="InterPro" id="IPR004148">
    <property type="entry name" value="BAR_dom"/>
</dbReference>
<dbReference type="PANTHER" id="PTHR47174:SF3">
    <property type="entry name" value="BRIDGING INTEGRATOR 3"/>
    <property type="match status" value="1"/>
</dbReference>
<dbReference type="InterPro" id="IPR027267">
    <property type="entry name" value="AH/BAR_dom_sf"/>
</dbReference>
<dbReference type="FunFam" id="1.20.1270.60:FF:000014">
    <property type="entry name" value="Protein hob3, variant"/>
    <property type="match status" value="1"/>
</dbReference>
<dbReference type="Gene3D" id="1.20.1270.60">
    <property type="entry name" value="Arfaptin homology (AH) domain/BAR domain"/>
    <property type="match status" value="1"/>
</dbReference>
<evidence type="ECO:0000313" key="6">
    <source>
        <dbReference type="Proteomes" id="UP000235786"/>
    </source>
</evidence>
<evidence type="ECO:0000313" key="5">
    <source>
        <dbReference type="EMBL" id="PMD37112.1"/>
    </source>
</evidence>
<evidence type="ECO:0000256" key="3">
    <source>
        <dbReference type="ARBA" id="ARBA00023212"/>
    </source>
</evidence>
<protein>
    <submittedName>
        <fullName evidence="5">BAR-domain-containing protein</fullName>
    </submittedName>
</protein>
<organism evidence="5 6">
    <name type="scientific">Hyaloscypha variabilis (strain UAMH 11265 / GT02V1 / F)</name>
    <name type="common">Meliniomyces variabilis</name>
    <dbReference type="NCBI Taxonomy" id="1149755"/>
    <lineage>
        <taxon>Eukaryota</taxon>
        <taxon>Fungi</taxon>
        <taxon>Dikarya</taxon>
        <taxon>Ascomycota</taxon>
        <taxon>Pezizomycotina</taxon>
        <taxon>Leotiomycetes</taxon>
        <taxon>Helotiales</taxon>
        <taxon>Hyaloscyphaceae</taxon>
        <taxon>Hyaloscypha</taxon>
        <taxon>Hyaloscypha variabilis</taxon>
    </lineage>
</organism>
<feature type="domain" description="BAR" evidence="4">
    <location>
        <begin position="49"/>
        <end position="269"/>
    </location>
</feature>
<dbReference type="SUPFAM" id="SSF103657">
    <property type="entry name" value="BAR/IMD domain-like"/>
    <property type="match status" value="1"/>
</dbReference>
<evidence type="ECO:0000256" key="2">
    <source>
        <dbReference type="ARBA" id="ARBA00022490"/>
    </source>
</evidence>
<sequence length="293" mass="33865">MENRARSVSEPLPETLSFEEFVEILEGCEEREVRWTWWLLMWELLCLLGEEPPDLVAIARVISNIIKHRRYRTMEAAANRLQKESKGYLDSLRAMTASQMRIAETIDAFYGDAGAKDGVSRSYKQAVEDLDAETIKALDGPYRTTVLEPISRFCAYFPDINECIKKRNHKLLDYDAMRAKVKKLVEKPDKDVSKLPRAEKETEMAKAAYEQLNEQLFTELPQLIDLRVPYLDPSFEALVKIQLRFCAEAYSRMAQVQQYLDADTRDQYAQGHLDSRVEQVLQEIRELSISGTI</sequence>
<dbReference type="GO" id="GO:0043332">
    <property type="term" value="C:mating projection tip"/>
    <property type="evidence" value="ECO:0007669"/>
    <property type="project" value="TreeGrafter"/>
</dbReference>